<dbReference type="SMART" id="SM00448">
    <property type="entry name" value="REC"/>
    <property type="match status" value="1"/>
</dbReference>
<feature type="domain" description="Response regulatory" evidence="2">
    <location>
        <begin position="10"/>
        <end position="137"/>
    </location>
</feature>
<dbReference type="PANTHER" id="PTHR44520:SF2">
    <property type="entry name" value="RESPONSE REGULATOR RCP1"/>
    <property type="match status" value="1"/>
</dbReference>
<dbReference type="InterPro" id="IPR001789">
    <property type="entry name" value="Sig_transdc_resp-reg_receiver"/>
</dbReference>
<dbReference type="Gene3D" id="3.40.50.2300">
    <property type="match status" value="1"/>
</dbReference>
<reference evidence="4" key="1">
    <citation type="journal article" date="2019" name="Int. J. Syst. Evol. Microbiol.">
        <title>The Global Catalogue of Microorganisms (GCM) 10K type strain sequencing project: providing services to taxonomists for standard genome sequencing and annotation.</title>
        <authorList>
            <consortium name="The Broad Institute Genomics Platform"/>
            <consortium name="The Broad Institute Genome Sequencing Center for Infectious Disease"/>
            <person name="Wu L."/>
            <person name="Ma J."/>
        </authorList>
    </citation>
    <scope>NUCLEOTIDE SEQUENCE [LARGE SCALE GENOMIC DNA]</scope>
    <source>
        <strain evidence="4">JCM 31319</strain>
    </source>
</reference>
<protein>
    <submittedName>
        <fullName evidence="3">Response regulator</fullName>
    </submittedName>
</protein>
<proteinExistence type="predicted"/>
<evidence type="ECO:0000313" key="3">
    <source>
        <dbReference type="EMBL" id="MFD1188364.1"/>
    </source>
</evidence>
<gene>
    <name evidence="3" type="ORF">ACFQ2O_19290</name>
</gene>
<dbReference type="InterPro" id="IPR052893">
    <property type="entry name" value="TCS_response_regulator"/>
</dbReference>
<keyword evidence="1" id="KW-0597">Phosphoprotein</keyword>
<dbReference type="RefSeq" id="WP_377531849.1">
    <property type="nucleotide sequence ID" value="NZ_JBHTLD010000259.1"/>
</dbReference>
<sequence>MQSYNTPLDLVLLVDDDDTTNFLNQRLLNEMNISKEIKVLKNGKEAIDYLVKAYGPVQIDGFKRPDIIFLDIKMPVMDGFTFLDEYQKKGLDEANLVIILMLTSSASFYDLEKLKNYSKVKKHYSKALTKHDVREIMNEFYKEKAL</sequence>
<feature type="modified residue" description="4-aspartylphosphate" evidence="1">
    <location>
        <position position="71"/>
    </location>
</feature>
<dbReference type="Proteomes" id="UP001597094">
    <property type="component" value="Unassembled WGS sequence"/>
</dbReference>
<dbReference type="SUPFAM" id="SSF52172">
    <property type="entry name" value="CheY-like"/>
    <property type="match status" value="1"/>
</dbReference>
<dbReference type="PROSITE" id="PS50110">
    <property type="entry name" value="RESPONSE_REGULATORY"/>
    <property type="match status" value="1"/>
</dbReference>
<organism evidence="3 4">
    <name type="scientific">Pontibacter rugosus</name>
    <dbReference type="NCBI Taxonomy" id="1745966"/>
    <lineage>
        <taxon>Bacteria</taxon>
        <taxon>Pseudomonadati</taxon>
        <taxon>Bacteroidota</taxon>
        <taxon>Cytophagia</taxon>
        <taxon>Cytophagales</taxon>
        <taxon>Hymenobacteraceae</taxon>
        <taxon>Pontibacter</taxon>
    </lineage>
</organism>
<evidence type="ECO:0000313" key="4">
    <source>
        <dbReference type="Proteomes" id="UP001597094"/>
    </source>
</evidence>
<dbReference type="EMBL" id="JBHTLD010000259">
    <property type="protein sequence ID" value="MFD1188364.1"/>
    <property type="molecule type" value="Genomic_DNA"/>
</dbReference>
<evidence type="ECO:0000259" key="2">
    <source>
        <dbReference type="PROSITE" id="PS50110"/>
    </source>
</evidence>
<keyword evidence="4" id="KW-1185">Reference proteome</keyword>
<accession>A0ABW3STY1</accession>
<name>A0ABW3STY1_9BACT</name>
<comment type="caution">
    <text evidence="3">The sequence shown here is derived from an EMBL/GenBank/DDBJ whole genome shotgun (WGS) entry which is preliminary data.</text>
</comment>
<dbReference type="InterPro" id="IPR011006">
    <property type="entry name" value="CheY-like_superfamily"/>
</dbReference>
<dbReference type="PANTHER" id="PTHR44520">
    <property type="entry name" value="RESPONSE REGULATOR RCP1-RELATED"/>
    <property type="match status" value="1"/>
</dbReference>
<evidence type="ECO:0000256" key="1">
    <source>
        <dbReference type="PROSITE-ProRule" id="PRU00169"/>
    </source>
</evidence>
<dbReference type="Pfam" id="PF00072">
    <property type="entry name" value="Response_reg"/>
    <property type="match status" value="1"/>
</dbReference>